<reference evidence="1" key="1">
    <citation type="submission" date="2020-01" db="EMBL/GenBank/DDBJ databases">
        <authorList>
            <person name="Meier V. D."/>
            <person name="Meier V D."/>
        </authorList>
    </citation>
    <scope>NUCLEOTIDE SEQUENCE</scope>
    <source>
        <strain evidence="1">HLG_WM_MAG_03</strain>
    </source>
</reference>
<accession>A0A6S6RSY0</accession>
<dbReference type="AlphaFoldDB" id="A0A6S6RSY0"/>
<protein>
    <submittedName>
        <fullName evidence="1">Uncharacterized protein</fullName>
    </submittedName>
</protein>
<proteinExistence type="predicted"/>
<gene>
    <name evidence="1" type="ORF">HELGO_WM27911</name>
</gene>
<dbReference type="EMBL" id="CACVAR010000007">
    <property type="protein sequence ID" value="CAA6798506.1"/>
    <property type="molecule type" value="Genomic_DNA"/>
</dbReference>
<evidence type="ECO:0000313" key="1">
    <source>
        <dbReference type="EMBL" id="CAA6798506.1"/>
    </source>
</evidence>
<organism evidence="1">
    <name type="scientific">uncultured Sulfurovum sp</name>
    <dbReference type="NCBI Taxonomy" id="269237"/>
    <lineage>
        <taxon>Bacteria</taxon>
        <taxon>Pseudomonadati</taxon>
        <taxon>Campylobacterota</taxon>
        <taxon>Epsilonproteobacteria</taxon>
        <taxon>Campylobacterales</taxon>
        <taxon>Sulfurovaceae</taxon>
        <taxon>Sulfurovum</taxon>
        <taxon>environmental samples</taxon>
    </lineage>
</organism>
<sequence length="207" mass="23798">MLYIKKAVILAALLSILPIYLLWGEHQIKTSNSKYQANKKRTIINNNVLDGNDKIDVVAKDVKKLLKTQSKNGDKIVNVKKVKNMTVNQYDESIHKTYQSINYFGNKTQCSTNCGVALKGWNNAKKYCIARKGQLPSKKDISNNSRYNKKECLSCTYWTRTEAMRFNKIKKKNVSYDPKEVLVYIPSQEEFLQYDTTLTYVATCVSN</sequence>
<name>A0A6S6RSY0_9BACT</name>